<organism evidence="2 3">
    <name type="scientific">Gomphillus americanus</name>
    <dbReference type="NCBI Taxonomy" id="1940652"/>
    <lineage>
        <taxon>Eukaryota</taxon>
        <taxon>Fungi</taxon>
        <taxon>Dikarya</taxon>
        <taxon>Ascomycota</taxon>
        <taxon>Pezizomycotina</taxon>
        <taxon>Lecanoromycetes</taxon>
        <taxon>OSLEUM clade</taxon>
        <taxon>Ostropomycetidae</taxon>
        <taxon>Ostropales</taxon>
        <taxon>Graphidaceae</taxon>
        <taxon>Gomphilloideae</taxon>
        <taxon>Gomphillus</taxon>
    </lineage>
</organism>
<dbReference type="Proteomes" id="UP000664169">
    <property type="component" value="Unassembled WGS sequence"/>
</dbReference>
<feature type="region of interest" description="Disordered" evidence="1">
    <location>
        <begin position="1"/>
        <end position="35"/>
    </location>
</feature>
<feature type="compositionally biased region" description="Polar residues" evidence="1">
    <location>
        <begin position="110"/>
        <end position="122"/>
    </location>
</feature>
<evidence type="ECO:0000313" key="2">
    <source>
        <dbReference type="EMBL" id="CAF9905752.1"/>
    </source>
</evidence>
<dbReference type="OrthoDB" id="5596422at2759"/>
<dbReference type="AlphaFoldDB" id="A0A8H3HWV9"/>
<reference evidence="2" key="1">
    <citation type="submission" date="2021-03" db="EMBL/GenBank/DDBJ databases">
        <authorList>
            <person name="Tagirdzhanova G."/>
        </authorList>
    </citation>
    <scope>NUCLEOTIDE SEQUENCE</scope>
</reference>
<feature type="region of interest" description="Disordered" evidence="1">
    <location>
        <begin position="91"/>
        <end position="145"/>
    </location>
</feature>
<gene>
    <name evidence="2" type="ORF">GOMPHAMPRED_003354</name>
</gene>
<protein>
    <submittedName>
        <fullName evidence="2">Uncharacterized protein</fullName>
    </submittedName>
</protein>
<evidence type="ECO:0000256" key="1">
    <source>
        <dbReference type="SAM" id="MobiDB-lite"/>
    </source>
</evidence>
<accession>A0A8H3HWV9</accession>
<proteinExistence type="predicted"/>
<comment type="caution">
    <text evidence="2">The sequence shown here is derived from an EMBL/GenBank/DDBJ whole genome shotgun (WGS) entry which is preliminary data.</text>
</comment>
<keyword evidence="3" id="KW-1185">Reference proteome</keyword>
<sequence>MFKDIDRVKIQAGSSSSPPTTIPARRPLSFHIPPPKEDAIDETLLHASISEVLHYVKRVFEDEVLLDELPLDGAANPGAWYAWRAHRRKTRPAAKGSGNSNNGSGSGSGIQQSPLQANQSSHQHARTKSDYTLGRGSSPAPGANKTMADWNWDGVWVERVRKGIALSLSDAVLYRGGGGGGGGGDGDDLIRFLDANDAGYADFKEAWSVSDDAVDINTI</sequence>
<name>A0A8H3HWV9_9LECA</name>
<evidence type="ECO:0000313" key="3">
    <source>
        <dbReference type="Proteomes" id="UP000664169"/>
    </source>
</evidence>
<dbReference type="EMBL" id="CAJPDQ010000002">
    <property type="protein sequence ID" value="CAF9905752.1"/>
    <property type="molecule type" value="Genomic_DNA"/>
</dbReference>